<evidence type="ECO:0000259" key="4">
    <source>
        <dbReference type="Pfam" id="PF00456"/>
    </source>
</evidence>
<dbReference type="PANTHER" id="PTHR47514">
    <property type="entry name" value="TRANSKETOLASE N-TERMINAL SECTION-RELATED"/>
    <property type="match status" value="1"/>
</dbReference>
<dbReference type="EMBL" id="FXAM01000002">
    <property type="protein sequence ID" value="SMF97383.1"/>
    <property type="molecule type" value="Genomic_DNA"/>
</dbReference>
<evidence type="ECO:0000256" key="2">
    <source>
        <dbReference type="ARBA" id="ARBA00007131"/>
    </source>
</evidence>
<dbReference type="OrthoDB" id="140919at2"/>
<dbReference type="AlphaFoldDB" id="A0A1Y6D9L5"/>
<keyword evidence="3" id="KW-0786">Thiamine pyrophosphate</keyword>
<proteinExistence type="inferred from homology"/>
<dbReference type="InterPro" id="IPR005474">
    <property type="entry name" value="Transketolase_N"/>
</dbReference>
<feature type="domain" description="Transketolase N-terminal" evidence="4">
    <location>
        <begin position="30"/>
        <end position="269"/>
    </location>
</feature>
<dbReference type="STRING" id="1760988.SAMN02949497_0409"/>
<dbReference type="InterPro" id="IPR029061">
    <property type="entry name" value="THDP-binding"/>
</dbReference>
<comment type="cofactor">
    <cofactor evidence="1">
        <name>thiamine diphosphate</name>
        <dbReference type="ChEBI" id="CHEBI:58937"/>
    </cofactor>
</comment>
<sequence>MTETEQQELKELAHRVRRHVVRMATDGGCFIGASLSCVDVLAYLYRHWLRISNAKLDDPQRDYLLLSKGHDVPALYGLFVELGFLEPHRLANHLKTGDHIYWHPNRNIPGVEFHSGSLGHLLSVGVGIALDIKLCRGKGRVVVILGDGELNEGSVWEAVLVAAAKRLDNLIVVVDRNGFQANLATEALIPLEPLADKFAAFGWETLRLDGHDFEDLEAGFALIPRRLGQPTAIIADTVRGRGLPSIAARADRWFCNFSAAEIEQLLEELEGHRLAVIDSDIIVAR</sequence>
<accession>A0A1Y6D9L5</accession>
<comment type="similarity">
    <text evidence="2">Belongs to the transketolase family.</text>
</comment>
<organism evidence="5 6">
    <name type="scientific">Methylomagnum ishizawai</name>
    <dbReference type="NCBI Taxonomy" id="1760988"/>
    <lineage>
        <taxon>Bacteria</taxon>
        <taxon>Pseudomonadati</taxon>
        <taxon>Pseudomonadota</taxon>
        <taxon>Gammaproteobacteria</taxon>
        <taxon>Methylococcales</taxon>
        <taxon>Methylococcaceae</taxon>
        <taxon>Methylomagnum</taxon>
    </lineage>
</organism>
<dbReference type="RefSeq" id="WP_085216418.1">
    <property type="nucleotide sequence ID" value="NZ_FXAM01000002.1"/>
</dbReference>
<dbReference type="SUPFAM" id="SSF52518">
    <property type="entry name" value="Thiamin diphosphate-binding fold (THDP-binding)"/>
    <property type="match status" value="1"/>
</dbReference>
<gene>
    <name evidence="5" type="ORF">SAMN02949497_0409</name>
</gene>
<evidence type="ECO:0000313" key="5">
    <source>
        <dbReference type="EMBL" id="SMF97383.1"/>
    </source>
</evidence>
<name>A0A1Y6D9L5_9GAMM</name>
<dbReference type="PANTHER" id="PTHR47514:SF1">
    <property type="entry name" value="TRANSKETOLASE N-TERMINAL SECTION-RELATED"/>
    <property type="match status" value="1"/>
</dbReference>
<protein>
    <submittedName>
        <fullName evidence="5">Transketolase</fullName>
    </submittedName>
</protein>
<evidence type="ECO:0000256" key="3">
    <source>
        <dbReference type="ARBA" id="ARBA00023052"/>
    </source>
</evidence>
<dbReference type="Gene3D" id="3.40.50.970">
    <property type="match status" value="1"/>
</dbReference>
<keyword evidence="6" id="KW-1185">Reference proteome</keyword>
<dbReference type="Proteomes" id="UP000192923">
    <property type="component" value="Unassembled WGS sequence"/>
</dbReference>
<evidence type="ECO:0000256" key="1">
    <source>
        <dbReference type="ARBA" id="ARBA00001964"/>
    </source>
</evidence>
<reference evidence="5 6" key="1">
    <citation type="submission" date="2016-12" db="EMBL/GenBank/DDBJ databases">
        <authorList>
            <person name="Song W.-J."/>
            <person name="Kurnit D.M."/>
        </authorList>
    </citation>
    <scope>NUCLEOTIDE SEQUENCE [LARGE SCALE GENOMIC DNA]</scope>
    <source>
        <strain evidence="5 6">175</strain>
    </source>
</reference>
<dbReference type="Pfam" id="PF00456">
    <property type="entry name" value="Transketolase_N"/>
    <property type="match status" value="1"/>
</dbReference>
<evidence type="ECO:0000313" key="6">
    <source>
        <dbReference type="Proteomes" id="UP000192923"/>
    </source>
</evidence>